<protein>
    <submittedName>
        <fullName evidence="1">Uncharacterized protein</fullName>
    </submittedName>
</protein>
<accession>A0A7X5QB91</accession>
<gene>
    <name evidence="1" type="ORF">C5469_02880</name>
</gene>
<sequence length="96" mass="11097">MGMIHVTNNTKNDTIEVSINYWSTDYARFTVSDNYFNINPGYFRAAWFVEDSRGYIMSVKKLGITASYFILPDTKIIVGENRVTENEYVIRPLLVS</sequence>
<dbReference type="RefSeq" id="WP_166302087.1">
    <property type="nucleotide sequence ID" value="NZ_CAWPIB010000002.1"/>
</dbReference>
<dbReference type="AlphaFoldDB" id="A0A7X5QB91"/>
<dbReference type="Proteomes" id="UP000591844">
    <property type="component" value="Unassembled WGS sequence"/>
</dbReference>
<dbReference type="EMBL" id="PUJW01000002">
    <property type="protein sequence ID" value="NHB91122.1"/>
    <property type="molecule type" value="Genomic_DNA"/>
</dbReference>
<proteinExistence type="predicted"/>
<comment type="caution">
    <text evidence="1">The sequence shown here is derived from an EMBL/GenBank/DDBJ whole genome shotgun (WGS) entry which is preliminary data.</text>
</comment>
<name>A0A7X5QB91_9GAMM</name>
<organism evidence="1 2">
    <name type="scientific">Photorhabdus cinerea</name>
    <dbReference type="NCBI Taxonomy" id="471575"/>
    <lineage>
        <taxon>Bacteria</taxon>
        <taxon>Pseudomonadati</taxon>
        <taxon>Pseudomonadota</taxon>
        <taxon>Gammaproteobacteria</taxon>
        <taxon>Enterobacterales</taxon>
        <taxon>Morganellaceae</taxon>
        <taxon>Photorhabdus</taxon>
    </lineage>
</organism>
<evidence type="ECO:0000313" key="2">
    <source>
        <dbReference type="Proteomes" id="UP000591844"/>
    </source>
</evidence>
<evidence type="ECO:0000313" key="1">
    <source>
        <dbReference type="EMBL" id="NHB91122.1"/>
    </source>
</evidence>
<keyword evidence="2" id="KW-1185">Reference proteome</keyword>
<reference evidence="1 2" key="1">
    <citation type="submission" date="2018-02" db="EMBL/GenBank/DDBJ databases">
        <authorList>
            <person name="Machado R.A."/>
        </authorList>
    </citation>
    <scope>NUCLEOTIDE SEQUENCE [LARGE SCALE GENOMIC DNA]</scope>
    <source>
        <strain evidence="1 2">DSM 19724</strain>
    </source>
</reference>